<evidence type="ECO:0000256" key="2">
    <source>
        <dbReference type="ARBA" id="ARBA00022679"/>
    </source>
</evidence>
<dbReference type="KEGG" id="sur:STAUR_7984"/>
<dbReference type="AlphaFoldDB" id="E3FQ36"/>
<evidence type="ECO:0000256" key="5">
    <source>
        <dbReference type="ARBA" id="ARBA00023136"/>
    </source>
</evidence>
<comment type="subcellular location">
    <subcellularLocation>
        <location evidence="1">Membrane</location>
        <topology evidence="1">Multi-pass membrane protein</topology>
    </subcellularLocation>
</comment>
<name>E3FQ36_STIAD</name>
<feature type="transmembrane region" description="Helical" evidence="7">
    <location>
        <begin position="62"/>
        <end position="84"/>
    </location>
</feature>
<dbReference type="OrthoDB" id="9785831at2"/>
<sequence length="413" mass="44290">MLDTLVSWIQGDLSPSARIWTALAPAMLASAYFIGGLLIFAIRCAFKGVPQDEETLKRGSTVLVGMFLRHYFFWVIQPLWAVVYRSGLPANALSMLSGLLGVSSGVAVAAGRFALGGWLFLAAGILDVMDGRIARLRKEANPAGAALDSVLDRYVDSAMLMGLAWYYRDTWVLLPVLMALLGTSLVPYVRARGEGLGINIRGGAMQRLERVLFLGAGVALSPIFEAIWFPEQKHPIHWLAVIGMVFVAVMSNVTALSRFRALVNALAPPPASARPRSGLALFGFNAAAGAIATAVDFGAVLGMVEGLKFSPVAATALGCVLGGVVNYTLNRLITFRSRGAVAPQMARYTLVSATSALLNAGGVALLTLHPQLAYTLGWWLARGAVYFAWNLPLQRDYVFNDPPEALMERPHAA</sequence>
<dbReference type="Pfam" id="PF01066">
    <property type="entry name" value="CDP-OH_P_transf"/>
    <property type="match status" value="1"/>
</dbReference>
<dbReference type="GO" id="GO:0016780">
    <property type="term" value="F:phosphotransferase activity, for other substituted phosphate groups"/>
    <property type="evidence" value="ECO:0007669"/>
    <property type="project" value="InterPro"/>
</dbReference>
<feature type="transmembrane region" description="Helical" evidence="7">
    <location>
        <begin position="104"/>
        <end position="129"/>
    </location>
</feature>
<dbReference type="eggNOG" id="COG0558">
    <property type="taxonomic scope" value="Bacteria"/>
</dbReference>
<dbReference type="InterPro" id="IPR000462">
    <property type="entry name" value="CDP-OH_P_trans"/>
</dbReference>
<feature type="transmembrane region" description="Helical" evidence="7">
    <location>
        <begin position="309"/>
        <end position="327"/>
    </location>
</feature>
<dbReference type="InterPro" id="IPR007267">
    <property type="entry name" value="GtrA_DPMS_TM"/>
</dbReference>
<organism evidence="9 10">
    <name type="scientific">Stigmatella aurantiaca (strain DW4/3-1)</name>
    <dbReference type="NCBI Taxonomy" id="378806"/>
    <lineage>
        <taxon>Bacteria</taxon>
        <taxon>Pseudomonadati</taxon>
        <taxon>Myxococcota</taxon>
        <taxon>Myxococcia</taxon>
        <taxon>Myxococcales</taxon>
        <taxon>Cystobacterineae</taxon>
        <taxon>Archangiaceae</taxon>
        <taxon>Stigmatella</taxon>
    </lineage>
</organism>
<dbReference type="HOGENOM" id="CLU_668742_0_0_7"/>
<feature type="domain" description="GtrA/DPMS transmembrane" evidence="8">
    <location>
        <begin position="287"/>
        <end position="399"/>
    </location>
</feature>
<dbReference type="GO" id="GO:0008654">
    <property type="term" value="P:phospholipid biosynthetic process"/>
    <property type="evidence" value="ECO:0007669"/>
    <property type="project" value="InterPro"/>
</dbReference>
<protein>
    <submittedName>
        <fullName evidence="9">CDP-alcohol phosphatidyltransferase family protein</fullName>
    </submittedName>
</protein>
<keyword evidence="10" id="KW-1185">Reference proteome</keyword>
<feature type="transmembrane region" description="Helical" evidence="7">
    <location>
        <begin position="211"/>
        <end position="230"/>
    </location>
</feature>
<keyword evidence="2 6" id="KW-0808">Transferase</keyword>
<evidence type="ECO:0000256" key="6">
    <source>
        <dbReference type="RuleBase" id="RU003750"/>
    </source>
</evidence>
<gene>
    <name evidence="9" type="ordered locus">STAUR_7984</name>
</gene>
<evidence type="ECO:0000256" key="1">
    <source>
        <dbReference type="ARBA" id="ARBA00004141"/>
    </source>
</evidence>
<evidence type="ECO:0000256" key="7">
    <source>
        <dbReference type="SAM" id="Phobius"/>
    </source>
</evidence>
<dbReference type="STRING" id="378806.STAUR_7984"/>
<keyword evidence="4 7" id="KW-1133">Transmembrane helix</keyword>
<evidence type="ECO:0000313" key="9">
    <source>
        <dbReference type="EMBL" id="ADO75739.1"/>
    </source>
</evidence>
<keyword evidence="3 7" id="KW-0812">Transmembrane</keyword>
<evidence type="ECO:0000259" key="8">
    <source>
        <dbReference type="Pfam" id="PF04138"/>
    </source>
</evidence>
<dbReference type="GO" id="GO:0016020">
    <property type="term" value="C:membrane"/>
    <property type="evidence" value="ECO:0007669"/>
    <property type="project" value="UniProtKB-SubCell"/>
</dbReference>
<dbReference type="InterPro" id="IPR043130">
    <property type="entry name" value="CDP-OH_PTrfase_TM_dom"/>
</dbReference>
<feature type="transmembrane region" description="Helical" evidence="7">
    <location>
        <begin position="278"/>
        <end position="303"/>
    </location>
</feature>
<evidence type="ECO:0000256" key="3">
    <source>
        <dbReference type="ARBA" id="ARBA00022692"/>
    </source>
</evidence>
<comment type="similarity">
    <text evidence="6">Belongs to the CDP-alcohol phosphatidyltransferase class-I family.</text>
</comment>
<dbReference type="PROSITE" id="PS00379">
    <property type="entry name" value="CDP_ALCOHOL_P_TRANSF"/>
    <property type="match status" value="1"/>
</dbReference>
<dbReference type="RefSeq" id="WP_013378130.1">
    <property type="nucleotide sequence ID" value="NC_014623.1"/>
</dbReference>
<feature type="transmembrane region" description="Helical" evidence="7">
    <location>
        <begin position="348"/>
        <end position="366"/>
    </location>
</feature>
<feature type="transmembrane region" description="Helical" evidence="7">
    <location>
        <begin position="236"/>
        <end position="257"/>
    </location>
</feature>
<accession>E3FQ36</accession>
<evidence type="ECO:0000256" key="4">
    <source>
        <dbReference type="ARBA" id="ARBA00022989"/>
    </source>
</evidence>
<evidence type="ECO:0000313" key="10">
    <source>
        <dbReference type="Proteomes" id="UP000001351"/>
    </source>
</evidence>
<dbReference type="GO" id="GO:0000271">
    <property type="term" value="P:polysaccharide biosynthetic process"/>
    <property type="evidence" value="ECO:0007669"/>
    <property type="project" value="InterPro"/>
</dbReference>
<dbReference type="EMBL" id="CP002271">
    <property type="protein sequence ID" value="ADO75739.1"/>
    <property type="molecule type" value="Genomic_DNA"/>
</dbReference>
<proteinExistence type="inferred from homology"/>
<feature type="transmembrane region" description="Helical" evidence="7">
    <location>
        <begin position="20"/>
        <end position="42"/>
    </location>
</feature>
<dbReference type="Gene3D" id="1.20.120.1760">
    <property type="match status" value="1"/>
</dbReference>
<reference evidence="9 10" key="1">
    <citation type="journal article" date="2011" name="Mol. Biol. Evol.">
        <title>Comparative genomic analysis of fruiting body formation in Myxococcales.</title>
        <authorList>
            <person name="Huntley S."/>
            <person name="Hamann N."/>
            <person name="Wegener-Feldbrugge S."/>
            <person name="Treuner-Lange A."/>
            <person name="Kube M."/>
            <person name="Reinhardt R."/>
            <person name="Klages S."/>
            <person name="Muller R."/>
            <person name="Ronning C.M."/>
            <person name="Nierman W.C."/>
            <person name="Sogaard-Andersen L."/>
        </authorList>
    </citation>
    <scope>NUCLEOTIDE SEQUENCE [LARGE SCALE GENOMIC DNA]</scope>
    <source>
        <strain evidence="9 10">DW4/3-1</strain>
    </source>
</reference>
<dbReference type="Proteomes" id="UP000001351">
    <property type="component" value="Chromosome"/>
</dbReference>
<dbReference type="eggNOG" id="COG2246">
    <property type="taxonomic scope" value="Bacteria"/>
</dbReference>
<dbReference type="InterPro" id="IPR048254">
    <property type="entry name" value="CDP_ALCOHOL_P_TRANSF_CS"/>
</dbReference>
<dbReference type="Pfam" id="PF04138">
    <property type="entry name" value="GtrA_DPMS_TM"/>
    <property type="match status" value="1"/>
</dbReference>
<keyword evidence="5 7" id="KW-0472">Membrane</keyword>